<dbReference type="EMBL" id="JBHSLC010000006">
    <property type="protein sequence ID" value="MFC5354326.1"/>
    <property type="molecule type" value="Genomic_DNA"/>
</dbReference>
<dbReference type="Pfam" id="PF01757">
    <property type="entry name" value="Acyl_transf_3"/>
    <property type="match status" value="1"/>
</dbReference>
<evidence type="ECO:0000313" key="4">
    <source>
        <dbReference type="Proteomes" id="UP001596166"/>
    </source>
</evidence>
<dbReference type="InterPro" id="IPR002656">
    <property type="entry name" value="Acyl_transf_3_dom"/>
</dbReference>
<feature type="transmembrane region" description="Helical" evidence="1">
    <location>
        <begin position="134"/>
        <end position="154"/>
    </location>
</feature>
<sequence length="270" mass="30348">MQPITKIYLAFSNIFLFGQDATLFVGMDADGALYFTPNFRNEPHQVYHYLFVQQAWSLPLELAFYLIAPFCVRRVPVVLALLGASLVARAWLYQQGFSNDPWTYRFFPIEIGTFLLGSLSCHLYLAFERRTVPTGVAAIAVATVWLATILFQFLPQSSSVTSLFTDGELMYYSILVLMIPILFKATSRSRVDRFLGELSFPIYLGHFIAKNQTGMLVGWLSLPDDPSSQAICTALMTIALAVVVVVLIESPLERWRARRISRHSGVAVMA</sequence>
<feature type="transmembrane region" description="Helical" evidence="1">
    <location>
        <begin position="169"/>
        <end position="186"/>
    </location>
</feature>
<name>A0ABW0G087_9PROT</name>
<keyword evidence="4" id="KW-1185">Reference proteome</keyword>
<feature type="transmembrane region" description="Helical" evidence="1">
    <location>
        <begin position="46"/>
        <end position="68"/>
    </location>
</feature>
<proteinExistence type="predicted"/>
<keyword evidence="1" id="KW-0812">Transmembrane</keyword>
<keyword evidence="3" id="KW-0012">Acyltransferase</keyword>
<feature type="transmembrane region" description="Helical" evidence="1">
    <location>
        <begin position="75"/>
        <end position="94"/>
    </location>
</feature>
<accession>A0ABW0G087</accession>
<dbReference type="PANTHER" id="PTHR23028">
    <property type="entry name" value="ACETYLTRANSFERASE"/>
    <property type="match status" value="1"/>
</dbReference>
<reference evidence="4" key="1">
    <citation type="journal article" date="2019" name="Int. J. Syst. Evol. Microbiol.">
        <title>The Global Catalogue of Microorganisms (GCM) 10K type strain sequencing project: providing services to taxonomists for standard genome sequencing and annotation.</title>
        <authorList>
            <consortium name="The Broad Institute Genomics Platform"/>
            <consortium name="The Broad Institute Genome Sequencing Center for Infectious Disease"/>
            <person name="Wu L."/>
            <person name="Ma J."/>
        </authorList>
    </citation>
    <scope>NUCLEOTIDE SEQUENCE [LARGE SCALE GENOMIC DNA]</scope>
    <source>
        <strain evidence="4">CCUG 58760</strain>
    </source>
</reference>
<feature type="domain" description="Acyltransferase 3" evidence="2">
    <location>
        <begin position="36"/>
        <end position="245"/>
    </location>
</feature>
<evidence type="ECO:0000313" key="3">
    <source>
        <dbReference type="EMBL" id="MFC5354326.1"/>
    </source>
</evidence>
<dbReference type="InterPro" id="IPR050879">
    <property type="entry name" value="Acyltransferase_3"/>
</dbReference>
<comment type="caution">
    <text evidence="3">The sequence shown here is derived from an EMBL/GenBank/DDBJ whole genome shotgun (WGS) entry which is preliminary data.</text>
</comment>
<keyword evidence="1" id="KW-1133">Transmembrane helix</keyword>
<feature type="transmembrane region" description="Helical" evidence="1">
    <location>
        <begin position="228"/>
        <end position="248"/>
    </location>
</feature>
<organism evidence="3 4">
    <name type="scientific">Azospirillum himalayense</name>
    <dbReference type="NCBI Taxonomy" id="654847"/>
    <lineage>
        <taxon>Bacteria</taxon>
        <taxon>Pseudomonadati</taxon>
        <taxon>Pseudomonadota</taxon>
        <taxon>Alphaproteobacteria</taxon>
        <taxon>Rhodospirillales</taxon>
        <taxon>Azospirillaceae</taxon>
        <taxon>Azospirillum</taxon>
    </lineage>
</organism>
<evidence type="ECO:0000259" key="2">
    <source>
        <dbReference type="Pfam" id="PF01757"/>
    </source>
</evidence>
<dbReference type="RefSeq" id="WP_376994070.1">
    <property type="nucleotide sequence ID" value="NZ_JBHSLC010000006.1"/>
</dbReference>
<feature type="transmembrane region" description="Helical" evidence="1">
    <location>
        <begin position="198"/>
        <end position="222"/>
    </location>
</feature>
<dbReference type="Proteomes" id="UP001596166">
    <property type="component" value="Unassembled WGS sequence"/>
</dbReference>
<dbReference type="PANTHER" id="PTHR23028:SF53">
    <property type="entry name" value="ACYL_TRANSF_3 DOMAIN-CONTAINING PROTEIN"/>
    <property type="match status" value="1"/>
</dbReference>
<keyword evidence="1" id="KW-0472">Membrane</keyword>
<gene>
    <name evidence="3" type="ORF">ACFPMG_04830</name>
</gene>
<feature type="transmembrane region" description="Helical" evidence="1">
    <location>
        <begin position="7"/>
        <end position="26"/>
    </location>
</feature>
<feature type="transmembrane region" description="Helical" evidence="1">
    <location>
        <begin position="106"/>
        <end position="127"/>
    </location>
</feature>
<keyword evidence="3" id="KW-0808">Transferase</keyword>
<evidence type="ECO:0000256" key="1">
    <source>
        <dbReference type="SAM" id="Phobius"/>
    </source>
</evidence>
<dbReference type="GO" id="GO:0016746">
    <property type="term" value="F:acyltransferase activity"/>
    <property type="evidence" value="ECO:0007669"/>
    <property type="project" value="UniProtKB-KW"/>
</dbReference>
<protein>
    <submittedName>
        <fullName evidence="3">Acyltransferase family protein</fullName>
    </submittedName>
</protein>